<keyword evidence="6 11" id="KW-0378">Hydrolase</keyword>
<keyword evidence="9" id="KW-0072">Autophagy</keyword>
<evidence type="ECO:0000259" key="13">
    <source>
        <dbReference type="Pfam" id="PF03416"/>
    </source>
</evidence>
<reference evidence="14" key="1">
    <citation type="journal article" date="2020" name="Stud. Mycol.">
        <title>101 Dothideomycetes genomes: a test case for predicting lifestyles and emergence of pathogens.</title>
        <authorList>
            <person name="Haridas S."/>
            <person name="Albert R."/>
            <person name="Binder M."/>
            <person name="Bloem J."/>
            <person name="Labutti K."/>
            <person name="Salamov A."/>
            <person name="Andreopoulos B."/>
            <person name="Baker S."/>
            <person name="Barry K."/>
            <person name="Bills G."/>
            <person name="Bluhm B."/>
            <person name="Cannon C."/>
            <person name="Castanera R."/>
            <person name="Culley D."/>
            <person name="Daum C."/>
            <person name="Ezra D."/>
            <person name="Gonzalez J."/>
            <person name="Henrissat B."/>
            <person name="Kuo A."/>
            <person name="Liang C."/>
            <person name="Lipzen A."/>
            <person name="Lutzoni F."/>
            <person name="Magnuson J."/>
            <person name="Mondo S."/>
            <person name="Nolan M."/>
            <person name="Ohm R."/>
            <person name="Pangilinan J."/>
            <person name="Park H.-J."/>
            <person name="Ramirez L."/>
            <person name="Alfaro M."/>
            <person name="Sun H."/>
            <person name="Tritt A."/>
            <person name="Yoshinaga Y."/>
            <person name="Zwiers L.-H."/>
            <person name="Turgeon B."/>
            <person name="Goodwin S."/>
            <person name="Spatafora J."/>
            <person name="Crous P."/>
            <person name="Grigoriev I."/>
        </authorList>
    </citation>
    <scope>NUCLEOTIDE SEQUENCE</scope>
    <source>
        <strain evidence="14">CBS 125425</strain>
    </source>
</reference>
<dbReference type="GO" id="GO:0000045">
    <property type="term" value="P:autophagosome assembly"/>
    <property type="evidence" value="ECO:0007669"/>
    <property type="project" value="TreeGrafter"/>
</dbReference>
<dbReference type="GO" id="GO:0035973">
    <property type="term" value="P:aggrephagy"/>
    <property type="evidence" value="ECO:0007669"/>
    <property type="project" value="TreeGrafter"/>
</dbReference>
<dbReference type="GO" id="GO:0004197">
    <property type="term" value="F:cysteine-type endopeptidase activity"/>
    <property type="evidence" value="ECO:0007669"/>
    <property type="project" value="TreeGrafter"/>
</dbReference>
<dbReference type="PANTHER" id="PTHR22624">
    <property type="entry name" value="CYSTEINE PROTEASE ATG4"/>
    <property type="match status" value="1"/>
</dbReference>
<sequence length="444" mass="49164">MNDLERVGRNIVRTFYDPLPTNDSEAPIWCLGQRYDAKQTPPKPPPTPPPIAGSPPSSKAHTEQTPAPSGDKGDEESWIRTSLEESERKEAANGEDPAQYGGWPHAFLDDFESRIWMTYRSGFTAILKSQDPKATAAMSFRVRMSNLAQPAFTSDSGFGCMIRSGQCILANTLSSLKLGRDWRLSESMPETDERSILSLFADDPQAPFSIHRFVEHGAAVCGKYPGEWFGPSATARCIQDLVKQHRSAGLRVYISGDGADVYEDNFKEVAVDEDGEFQPTLILVGTRLGIDKITPVYWEALKAALQMPQSVGIAGGRPSASHYFVGTQGNCFFYLDPHTTRPLLPYHSDASAYSPEEVATCHTRRLRRIEIREMDPSMLIAFLIQDADDFEHWKQGVVSVQGKSIIHVSQREPQPPGTAPREGAIDEVESFDEAPGKYILNGLQ</sequence>
<dbReference type="GO" id="GO:0005634">
    <property type="term" value="C:nucleus"/>
    <property type="evidence" value="ECO:0007669"/>
    <property type="project" value="UniProtKB-SubCell"/>
</dbReference>
<evidence type="ECO:0000256" key="12">
    <source>
        <dbReference type="SAM" id="MobiDB-lite"/>
    </source>
</evidence>
<evidence type="ECO:0000256" key="2">
    <source>
        <dbReference type="ARBA" id="ARBA00010958"/>
    </source>
</evidence>
<proteinExistence type="inferred from homology"/>
<dbReference type="InterPro" id="IPR005078">
    <property type="entry name" value="Peptidase_C54"/>
</dbReference>
<dbReference type="Proteomes" id="UP000799444">
    <property type="component" value="Unassembled WGS sequence"/>
</dbReference>
<dbReference type="InterPro" id="IPR038765">
    <property type="entry name" value="Papain-like_cys_pep_sf"/>
</dbReference>
<keyword evidence="15" id="KW-1185">Reference proteome</keyword>
<feature type="region of interest" description="Disordered" evidence="12">
    <location>
        <begin position="83"/>
        <end position="102"/>
    </location>
</feature>
<dbReference type="SUPFAM" id="SSF54001">
    <property type="entry name" value="Cysteine proteinases"/>
    <property type="match status" value="1"/>
</dbReference>
<evidence type="ECO:0000256" key="4">
    <source>
        <dbReference type="ARBA" id="ARBA00022490"/>
    </source>
</evidence>
<evidence type="ECO:0000313" key="14">
    <source>
        <dbReference type="EMBL" id="KAF2730267.1"/>
    </source>
</evidence>
<dbReference type="GO" id="GO:0019786">
    <property type="term" value="F:protein-phosphatidylethanolamide deconjugating activity"/>
    <property type="evidence" value="ECO:0007669"/>
    <property type="project" value="InterPro"/>
</dbReference>
<evidence type="ECO:0000256" key="9">
    <source>
        <dbReference type="ARBA" id="ARBA00023006"/>
    </source>
</evidence>
<protein>
    <recommendedName>
        <fullName evidence="11">Cysteine protease</fullName>
        <ecNumber evidence="11">3.4.22.-</ecNumber>
    </recommendedName>
</protein>
<evidence type="ECO:0000256" key="11">
    <source>
        <dbReference type="RuleBase" id="RU363115"/>
    </source>
</evidence>
<evidence type="ECO:0000256" key="5">
    <source>
        <dbReference type="ARBA" id="ARBA00022670"/>
    </source>
</evidence>
<dbReference type="GO" id="GO:0034727">
    <property type="term" value="P:piecemeal microautophagy of the nucleus"/>
    <property type="evidence" value="ECO:0007669"/>
    <property type="project" value="TreeGrafter"/>
</dbReference>
<comment type="function">
    <text evidence="11">Required for selective autophagic degradation of the nucleus (nucleophagy) as well as for mitophagy which contributes to regulate mitochondrial quantity and quality by eliminating the mitochondria to a basal level to fulfill cellular energy requirements and preventing excess ROS production.</text>
</comment>
<comment type="caution">
    <text evidence="14">The sequence shown here is derived from an EMBL/GenBank/DDBJ whole genome shotgun (WGS) entry which is preliminary data.</text>
</comment>
<accession>A0A9P4QSU5</accession>
<keyword evidence="5 11" id="KW-0645">Protease</keyword>
<dbReference type="GO" id="GO:0015031">
    <property type="term" value="P:protein transport"/>
    <property type="evidence" value="ECO:0007669"/>
    <property type="project" value="UniProtKB-KW"/>
</dbReference>
<dbReference type="GO" id="GO:0000423">
    <property type="term" value="P:mitophagy"/>
    <property type="evidence" value="ECO:0007669"/>
    <property type="project" value="TreeGrafter"/>
</dbReference>
<keyword evidence="4 11" id="KW-0963">Cytoplasm</keyword>
<dbReference type="GO" id="GO:0000407">
    <property type="term" value="C:phagophore assembly site"/>
    <property type="evidence" value="ECO:0007669"/>
    <property type="project" value="UniProtKB-SubCell"/>
</dbReference>
<keyword evidence="11" id="KW-0539">Nucleus</keyword>
<dbReference type="EMBL" id="ML996222">
    <property type="protein sequence ID" value="KAF2730267.1"/>
    <property type="molecule type" value="Genomic_DNA"/>
</dbReference>
<feature type="region of interest" description="Disordered" evidence="12">
    <location>
        <begin position="16"/>
        <end position="78"/>
    </location>
</feature>
<dbReference type="OrthoDB" id="2960936at2759"/>
<comment type="subcellular location">
    <subcellularLocation>
        <location evidence="11">Nucleus</location>
    </subcellularLocation>
    <subcellularLocation>
        <location evidence="11">Cytoplasm</location>
    </subcellularLocation>
    <subcellularLocation>
        <location evidence="1">Preautophagosomal structure</location>
    </subcellularLocation>
</comment>
<keyword evidence="8" id="KW-0653">Protein transport</keyword>
<feature type="domain" description="Peptidase C54 catalytic" evidence="13">
    <location>
        <begin position="105"/>
        <end position="395"/>
    </location>
</feature>
<gene>
    <name evidence="14" type="ORF">EJ04DRAFT_545855</name>
</gene>
<evidence type="ECO:0000256" key="10">
    <source>
        <dbReference type="ARBA" id="ARBA00029362"/>
    </source>
</evidence>
<evidence type="ECO:0000256" key="8">
    <source>
        <dbReference type="ARBA" id="ARBA00022927"/>
    </source>
</evidence>
<evidence type="ECO:0000256" key="1">
    <source>
        <dbReference type="ARBA" id="ARBA00004329"/>
    </source>
</evidence>
<evidence type="ECO:0000313" key="15">
    <source>
        <dbReference type="Proteomes" id="UP000799444"/>
    </source>
</evidence>
<comment type="catalytic activity">
    <reaction evidence="10">
        <text>[protein]-C-terminal L-amino acid-glycyl-phosphatidylethanolamide + H2O = [protein]-C-terminal L-amino acid-glycine + a 1,2-diacyl-sn-glycero-3-phosphoethanolamine</text>
        <dbReference type="Rhea" id="RHEA:67548"/>
        <dbReference type="Rhea" id="RHEA-COMP:17323"/>
        <dbReference type="Rhea" id="RHEA-COMP:17324"/>
        <dbReference type="ChEBI" id="CHEBI:15377"/>
        <dbReference type="ChEBI" id="CHEBI:64612"/>
        <dbReference type="ChEBI" id="CHEBI:172940"/>
        <dbReference type="ChEBI" id="CHEBI:172941"/>
    </reaction>
    <physiologicalReaction direction="left-to-right" evidence="10">
        <dbReference type="Rhea" id="RHEA:67549"/>
    </physiologicalReaction>
</comment>
<keyword evidence="3" id="KW-0813">Transport</keyword>
<evidence type="ECO:0000256" key="7">
    <source>
        <dbReference type="ARBA" id="ARBA00022807"/>
    </source>
</evidence>
<evidence type="ECO:0000256" key="6">
    <source>
        <dbReference type="ARBA" id="ARBA00022801"/>
    </source>
</evidence>
<dbReference type="EC" id="3.4.22.-" evidence="11"/>
<dbReference type="GO" id="GO:0016485">
    <property type="term" value="P:protein processing"/>
    <property type="evidence" value="ECO:0007669"/>
    <property type="project" value="TreeGrafter"/>
</dbReference>
<keyword evidence="7" id="KW-0788">Thiol protease</keyword>
<feature type="compositionally biased region" description="Pro residues" evidence="12">
    <location>
        <begin position="41"/>
        <end position="53"/>
    </location>
</feature>
<dbReference type="AlphaFoldDB" id="A0A9P4QSU5"/>
<dbReference type="PANTHER" id="PTHR22624:SF49">
    <property type="entry name" value="CYSTEINE PROTEASE"/>
    <property type="match status" value="1"/>
</dbReference>
<feature type="compositionally biased region" description="Basic and acidic residues" evidence="12">
    <location>
        <begin position="83"/>
        <end position="92"/>
    </location>
</feature>
<evidence type="ECO:0000256" key="3">
    <source>
        <dbReference type="ARBA" id="ARBA00022448"/>
    </source>
</evidence>
<dbReference type="Pfam" id="PF03416">
    <property type="entry name" value="Peptidase_C54"/>
    <property type="match status" value="1"/>
</dbReference>
<name>A0A9P4QSU5_9PLEO</name>
<organism evidence="14 15">
    <name type="scientific">Polyplosphaeria fusca</name>
    <dbReference type="NCBI Taxonomy" id="682080"/>
    <lineage>
        <taxon>Eukaryota</taxon>
        <taxon>Fungi</taxon>
        <taxon>Dikarya</taxon>
        <taxon>Ascomycota</taxon>
        <taxon>Pezizomycotina</taxon>
        <taxon>Dothideomycetes</taxon>
        <taxon>Pleosporomycetidae</taxon>
        <taxon>Pleosporales</taxon>
        <taxon>Tetraplosphaeriaceae</taxon>
        <taxon>Polyplosphaeria</taxon>
    </lineage>
</organism>
<comment type="similarity">
    <text evidence="2 11">Belongs to the peptidase C54 family.</text>
</comment>
<dbReference type="InterPro" id="IPR046792">
    <property type="entry name" value="Peptidase_C54_cat"/>
</dbReference>